<protein>
    <recommendedName>
        <fullName evidence="10">Elongation of very long chain fatty acids protein</fullName>
        <ecNumber evidence="10">2.3.1.199</ecNumber>
    </recommendedName>
    <alternativeName>
        <fullName evidence="10">Very-long-chain 3-oxoacyl-CoA synthase</fullName>
    </alternativeName>
</protein>
<feature type="transmembrane region" description="Helical" evidence="10">
    <location>
        <begin position="249"/>
        <end position="268"/>
    </location>
</feature>
<comment type="similarity">
    <text evidence="10">Belongs to the ELO family.</text>
</comment>
<dbReference type="EC" id="2.3.1.199" evidence="10"/>
<evidence type="ECO:0000256" key="8">
    <source>
        <dbReference type="ARBA" id="ARBA00023136"/>
    </source>
</evidence>
<organism evidence="11 12">
    <name type="scientific">Tigriopus californicus</name>
    <name type="common">Marine copepod</name>
    <dbReference type="NCBI Taxonomy" id="6832"/>
    <lineage>
        <taxon>Eukaryota</taxon>
        <taxon>Metazoa</taxon>
        <taxon>Ecdysozoa</taxon>
        <taxon>Arthropoda</taxon>
        <taxon>Crustacea</taxon>
        <taxon>Multicrustacea</taxon>
        <taxon>Hexanauplia</taxon>
        <taxon>Copepoda</taxon>
        <taxon>Harpacticoida</taxon>
        <taxon>Harpacticidae</taxon>
        <taxon>Tigriopus</taxon>
    </lineage>
</organism>
<dbReference type="GO" id="GO:0034626">
    <property type="term" value="P:fatty acid elongation, polyunsaturated fatty acid"/>
    <property type="evidence" value="ECO:0007669"/>
    <property type="project" value="TreeGrafter"/>
</dbReference>
<gene>
    <name evidence="11" type="ORF">TCAL_08820</name>
</gene>
<comment type="catalytic activity">
    <reaction evidence="10">
        <text>a very-long-chain acyl-CoA + malonyl-CoA + H(+) = a very-long-chain 3-oxoacyl-CoA + CO2 + CoA</text>
        <dbReference type="Rhea" id="RHEA:32727"/>
        <dbReference type="ChEBI" id="CHEBI:15378"/>
        <dbReference type="ChEBI" id="CHEBI:16526"/>
        <dbReference type="ChEBI" id="CHEBI:57287"/>
        <dbReference type="ChEBI" id="CHEBI:57384"/>
        <dbReference type="ChEBI" id="CHEBI:90725"/>
        <dbReference type="ChEBI" id="CHEBI:90736"/>
        <dbReference type="EC" id="2.3.1.199"/>
    </reaction>
</comment>
<sequence>MEMGDSSAALMMSVPNYSYIFHFERDFEHMEIKPWFQENWSTIVSYCAGLYLLFIFCGQAYMAQRPRMEMRSILVGWNVFLALFSIMGAFRTLPEIVHVLSTQGIYHSVCIPSFIESDRVSGFWTLMFVLSKVPELGDTVFIVLRKQPLIFLHWYHHVTVMLYAWYSYSEYTAAARWFVVMNFIVHSVMYSYYAFKALKFRVPRSISMVITALQLIQMVVGCLVNFWVIQMKSNGLECHVSDPNIKFSLLMYLSYFLLFGRFFYYAYVSPSKRMMMASDSSKLLKQH</sequence>
<evidence type="ECO:0000256" key="5">
    <source>
        <dbReference type="ARBA" id="ARBA00022832"/>
    </source>
</evidence>
<keyword evidence="7 10" id="KW-0443">Lipid metabolism</keyword>
<evidence type="ECO:0000313" key="11">
    <source>
        <dbReference type="EMBL" id="TRY80451.1"/>
    </source>
</evidence>
<keyword evidence="8 10" id="KW-0472">Membrane</keyword>
<name>A0A553PS12_TIGCA</name>
<dbReference type="STRING" id="6832.A0A553PS12"/>
<dbReference type="OMA" id="PISWVPI"/>
<feature type="transmembrane region" description="Helical" evidence="10">
    <location>
        <begin position="174"/>
        <end position="195"/>
    </location>
</feature>
<feature type="transmembrane region" description="Helical" evidence="10">
    <location>
        <begin position="43"/>
        <end position="62"/>
    </location>
</feature>
<feature type="transmembrane region" description="Helical" evidence="10">
    <location>
        <begin position="74"/>
        <end position="93"/>
    </location>
</feature>
<dbReference type="PROSITE" id="PS01188">
    <property type="entry name" value="ELO"/>
    <property type="match status" value="1"/>
</dbReference>
<proteinExistence type="inferred from homology"/>
<dbReference type="GO" id="GO:0030148">
    <property type="term" value="P:sphingolipid biosynthetic process"/>
    <property type="evidence" value="ECO:0007669"/>
    <property type="project" value="TreeGrafter"/>
</dbReference>
<comment type="subcellular location">
    <subcellularLocation>
        <location evidence="1">Membrane</location>
        <topology evidence="1">Multi-pass membrane protein</topology>
    </subcellularLocation>
</comment>
<evidence type="ECO:0000256" key="6">
    <source>
        <dbReference type="ARBA" id="ARBA00022989"/>
    </source>
</evidence>
<evidence type="ECO:0000256" key="9">
    <source>
        <dbReference type="ARBA" id="ARBA00023160"/>
    </source>
</evidence>
<evidence type="ECO:0000256" key="7">
    <source>
        <dbReference type="ARBA" id="ARBA00023098"/>
    </source>
</evidence>
<evidence type="ECO:0000256" key="4">
    <source>
        <dbReference type="ARBA" id="ARBA00022692"/>
    </source>
</evidence>
<evidence type="ECO:0000313" key="12">
    <source>
        <dbReference type="Proteomes" id="UP000318571"/>
    </source>
</evidence>
<dbReference type="InterPro" id="IPR002076">
    <property type="entry name" value="ELO_fam"/>
</dbReference>
<feature type="transmembrane region" description="Helical" evidence="10">
    <location>
        <begin position="207"/>
        <end position="229"/>
    </location>
</feature>
<keyword evidence="6 10" id="KW-1133">Transmembrane helix</keyword>
<accession>A0A553PS12</accession>
<keyword evidence="4 10" id="KW-0812">Transmembrane</keyword>
<evidence type="ECO:0000256" key="1">
    <source>
        <dbReference type="ARBA" id="ARBA00004141"/>
    </source>
</evidence>
<dbReference type="PANTHER" id="PTHR11157">
    <property type="entry name" value="FATTY ACID ACYL TRANSFERASE-RELATED"/>
    <property type="match status" value="1"/>
</dbReference>
<dbReference type="GO" id="GO:0042761">
    <property type="term" value="P:very long-chain fatty acid biosynthetic process"/>
    <property type="evidence" value="ECO:0007669"/>
    <property type="project" value="TreeGrafter"/>
</dbReference>
<keyword evidence="12" id="KW-1185">Reference proteome</keyword>
<feature type="transmembrane region" description="Helical" evidence="10">
    <location>
        <begin position="123"/>
        <end position="144"/>
    </location>
</feature>
<dbReference type="PANTHER" id="PTHR11157:SF17">
    <property type="entry name" value="ELONGATION OF VERY LONG CHAIN FATTY ACIDS PROTEIN 6"/>
    <property type="match status" value="1"/>
</dbReference>
<feature type="transmembrane region" description="Helical" evidence="10">
    <location>
        <begin position="151"/>
        <end position="168"/>
    </location>
</feature>
<reference evidence="11 12" key="1">
    <citation type="journal article" date="2018" name="Nat. Ecol. Evol.">
        <title>Genomic signatures of mitonuclear coevolution across populations of Tigriopus californicus.</title>
        <authorList>
            <person name="Barreto F.S."/>
            <person name="Watson E.T."/>
            <person name="Lima T.G."/>
            <person name="Willett C.S."/>
            <person name="Edmands S."/>
            <person name="Li W."/>
            <person name="Burton R.S."/>
        </authorList>
    </citation>
    <scope>NUCLEOTIDE SEQUENCE [LARGE SCALE GENOMIC DNA]</scope>
    <source>
        <strain evidence="11 12">San Diego</strain>
    </source>
</reference>
<dbReference type="GO" id="GO:0005789">
    <property type="term" value="C:endoplasmic reticulum membrane"/>
    <property type="evidence" value="ECO:0007669"/>
    <property type="project" value="TreeGrafter"/>
</dbReference>
<keyword evidence="2 10" id="KW-0444">Lipid biosynthesis</keyword>
<dbReference type="GO" id="GO:0034625">
    <property type="term" value="P:fatty acid elongation, monounsaturated fatty acid"/>
    <property type="evidence" value="ECO:0007669"/>
    <property type="project" value="TreeGrafter"/>
</dbReference>
<dbReference type="Proteomes" id="UP000318571">
    <property type="component" value="Chromosome 12"/>
</dbReference>
<evidence type="ECO:0000256" key="10">
    <source>
        <dbReference type="RuleBase" id="RU361115"/>
    </source>
</evidence>
<dbReference type="InterPro" id="IPR030457">
    <property type="entry name" value="ELO_CS"/>
</dbReference>
<dbReference type="GO" id="GO:0009922">
    <property type="term" value="F:fatty acid elongase activity"/>
    <property type="evidence" value="ECO:0007669"/>
    <property type="project" value="UniProtKB-EC"/>
</dbReference>
<comment type="caution">
    <text evidence="11">The sequence shown here is derived from an EMBL/GenBank/DDBJ whole genome shotgun (WGS) entry which is preliminary data.</text>
</comment>
<dbReference type="GO" id="GO:0019367">
    <property type="term" value="P:fatty acid elongation, saturated fatty acid"/>
    <property type="evidence" value="ECO:0007669"/>
    <property type="project" value="TreeGrafter"/>
</dbReference>
<keyword evidence="9 10" id="KW-0275">Fatty acid biosynthesis</keyword>
<evidence type="ECO:0000256" key="3">
    <source>
        <dbReference type="ARBA" id="ARBA00022679"/>
    </source>
</evidence>
<dbReference type="EMBL" id="VCGU01000001">
    <property type="protein sequence ID" value="TRY80451.1"/>
    <property type="molecule type" value="Genomic_DNA"/>
</dbReference>
<dbReference type="AlphaFoldDB" id="A0A553PS12"/>
<dbReference type="Pfam" id="PF01151">
    <property type="entry name" value="ELO"/>
    <property type="match status" value="1"/>
</dbReference>
<evidence type="ECO:0000256" key="2">
    <source>
        <dbReference type="ARBA" id="ARBA00022516"/>
    </source>
</evidence>
<keyword evidence="5 10" id="KW-0276">Fatty acid metabolism</keyword>
<dbReference type="OrthoDB" id="10259681at2759"/>
<keyword evidence="3 10" id="KW-0808">Transferase</keyword>